<dbReference type="InterPro" id="IPR025476">
    <property type="entry name" value="Helitron_helicase-like"/>
</dbReference>
<evidence type="ECO:0000313" key="3">
    <source>
        <dbReference type="Proteomes" id="UP001151760"/>
    </source>
</evidence>
<dbReference type="EMBL" id="BQNB010016632">
    <property type="protein sequence ID" value="GJT53952.1"/>
    <property type="molecule type" value="Genomic_DNA"/>
</dbReference>
<keyword evidence="3" id="KW-1185">Reference proteome</keyword>
<reference evidence="2" key="1">
    <citation type="journal article" date="2022" name="Int. J. Mol. Sci.">
        <title>Draft Genome of Tanacetum Coccineum: Genomic Comparison of Closely Related Tanacetum-Family Plants.</title>
        <authorList>
            <person name="Yamashiro T."/>
            <person name="Shiraishi A."/>
            <person name="Nakayama K."/>
            <person name="Satake H."/>
        </authorList>
    </citation>
    <scope>NUCLEOTIDE SEQUENCE</scope>
</reference>
<protein>
    <submittedName>
        <fullName evidence="2">ATP-dependent DNA helicase PIF1-like protein</fullName>
    </submittedName>
</protein>
<sequence length="276" mass="32144">MILNSRRLFQQFLVDGYTMIESERISYIRREQKDLRSETYSKLAKLAADPDSGVTIRGKKVVLPCSYTGSPRYMMQNYLDAMTLCKNFGYPDLFITFTCNPNWPEITRFVAEKGLKSDDRPDVITRVFKQKLDSLMKDFKEKHWFGRLRGAVYTVEFQKRGLPHAHILLFLEPEDKLTTAAHIDKYISAEIPDKDEDPELYQIVTDHMMHGPCGAERPSCPCTYINKGPDRITVAAENEEVDEISDYYDCRYLSACEAAWRIYGFDIHYRFPPVER</sequence>
<evidence type="ECO:0000313" key="2">
    <source>
        <dbReference type="EMBL" id="GJT53952.1"/>
    </source>
</evidence>
<dbReference type="PANTHER" id="PTHR45786:SF66">
    <property type="entry name" value="HOOK MOTIF PROTEIN, PUTATIVE-RELATED"/>
    <property type="match status" value="1"/>
</dbReference>
<evidence type="ECO:0000259" key="1">
    <source>
        <dbReference type="Pfam" id="PF14214"/>
    </source>
</evidence>
<gene>
    <name evidence="2" type="ORF">Tco_0989006</name>
</gene>
<dbReference type="PANTHER" id="PTHR45786">
    <property type="entry name" value="DNA BINDING PROTEIN-LIKE"/>
    <property type="match status" value="1"/>
</dbReference>
<comment type="caution">
    <text evidence="2">The sequence shown here is derived from an EMBL/GenBank/DDBJ whole genome shotgun (WGS) entry which is preliminary data.</text>
</comment>
<proteinExistence type="predicted"/>
<organism evidence="2 3">
    <name type="scientific">Tanacetum coccineum</name>
    <dbReference type="NCBI Taxonomy" id="301880"/>
    <lineage>
        <taxon>Eukaryota</taxon>
        <taxon>Viridiplantae</taxon>
        <taxon>Streptophyta</taxon>
        <taxon>Embryophyta</taxon>
        <taxon>Tracheophyta</taxon>
        <taxon>Spermatophyta</taxon>
        <taxon>Magnoliopsida</taxon>
        <taxon>eudicotyledons</taxon>
        <taxon>Gunneridae</taxon>
        <taxon>Pentapetalae</taxon>
        <taxon>asterids</taxon>
        <taxon>campanulids</taxon>
        <taxon>Asterales</taxon>
        <taxon>Asteraceae</taxon>
        <taxon>Asteroideae</taxon>
        <taxon>Anthemideae</taxon>
        <taxon>Anthemidinae</taxon>
        <taxon>Tanacetum</taxon>
    </lineage>
</organism>
<dbReference type="Proteomes" id="UP001151760">
    <property type="component" value="Unassembled WGS sequence"/>
</dbReference>
<accession>A0ABQ5ETX2</accession>
<name>A0ABQ5ETX2_9ASTR</name>
<feature type="domain" description="Helitron helicase-like" evidence="1">
    <location>
        <begin position="3"/>
        <end position="169"/>
    </location>
</feature>
<reference evidence="2" key="2">
    <citation type="submission" date="2022-01" db="EMBL/GenBank/DDBJ databases">
        <authorList>
            <person name="Yamashiro T."/>
            <person name="Shiraishi A."/>
            <person name="Satake H."/>
            <person name="Nakayama K."/>
        </authorList>
    </citation>
    <scope>NUCLEOTIDE SEQUENCE</scope>
</reference>
<dbReference type="Pfam" id="PF14214">
    <property type="entry name" value="Helitron_like_N"/>
    <property type="match status" value="1"/>
</dbReference>